<sequence length="100" mass="11039">VNNSIIIAHRGMDEVYPENTITAFDAALKKGMAIEIDARGTADEHIVVMHDDTVDRTTNGSGEVAKMTLSELKDLDAGSWWSSEFKGERIPTLEETFDIV</sequence>
<dbReference type="SUPFAM" id="SSF51695">
    <property type="entry name" value="PLC-like phosphodiesterases"/>
    <property type="match status" value="1"/>
</dbReference>
<dbReference type="Gene3D" id="3.20.20.190">
    <property type="entry name" value="Phosphatidylinositol (PI) phosphodiesterase"/>
    <property type="match status" value="1"/>
</dbReference>
<name>A0A382E9S0_9ZZZZ</name>
<gene>
    <name evidence="2" type="ORF">METZ01_LOCUS199946</name>
</gene>
<dbReference type="PANTHER" id="PTHR46211:SF1">
    <property type="entry name" value="GLYCEROPHOSPHODIESTER PHOSPHODIESTERASE, CYTOPLASMIC"/>
    <property type="match status" value="1"/>
</dbReference>
<feature type="domain" description="GP-PDE" evidence="1">
    <location>
        <begin position="4"/>
        <end position="100"/>
    </location>
</feature>
<evidence type="ECO:0000259" key="1">
    <source>
        <dbReference type="PROSITE" id="PS51704"/>
    </source>
</evidence>
<dbReference type="PANTHER" id="PTHR46211">
    <property type="entry name" value="GLYCEROPHOSPHORYL DIESTER PHOSPHODIESTERASE"/>
    <property type="match status" value="1"/>
</dbReference>
<feature type="non-terminal residue" evidence="2">
    <location>
        <position position="1"/>
    </location>
</feature>
<protein>
    <recommendedName>
        <fullName evidence="1">GP-PDE domain-containing protein</fullName>
    </recommendedName>
</protein>
<dbReference type="GO" id="GO:0006629">
    <property type="term" value="P:lipid metabolic process"/>
    <property type="evidence" value="ECO:0007669"/>
    <property type="project" value="InterPro"/>
</dbReference>
<dbReference type="InterPro" id="IPR017946">
    <property type="entry name" value="PLC-like_Pdiesterase_TIM-brl"/>
</dbReference>
<reference evidence="2" key="1">
    <citation type="submission" date="2018-05" db="EMBL/GenBank/DDBJ databases">
        <authorList>
            <person name="Lanie J.A."/>
            <person name="Ng W.-L."/>
            <person name="Kazmierczak K.M."/>
            <person name="Andrzejewski T.M."/>
            <person name="Davidsen T.M."/>
            <person name="Wayne K.J."/>
            <person name="Tettelin H."/>
            <person name="Glass J.I."/>
            <person name="Rusch D."/>
            <person name="Podicherti R."/>
            <person name="Tsui H.-C.T."/>
            <person name="Winkler M.E."/>
        </authorList>
    </citation>
    <scope>NUCLEOTIDE SEQUENCE</scope>
</reference>
<dbReference type="PROSITE" id="PS51704">
    <property type="entry name" value="GP_PDE"/>
    <property type="match status" value="1"/>
</dbReference>
<evidence type="ECO:0000313" key="2">
    <source>
        <dbReference type="EMBL" id="SVB47092.1"/>
    </source>
</evidence>
<dbReference type="Pfam" id="PF03009">
    <property type="entry name" value="GDPD"/>
    <property type="match status" value="1"/>
</dbReference>
<dbReference type="AlphaFoldDB" id="A0A382E9S0"/>
<feature type="non-terminal residue" evidence="2">
    <location>
        <position position="100"/>
    </location>
</feature>
<dbReference type="EMBL" id="UINC01043280">
    <property type="protein sequence ID" value="SVB47092.1"/>
    <property type="molecule type" value="Genomic_DNA"/>
</dbReference>
<accession>A0A382E9S0</accession>
<dbReference type="InterPro" id="IPR030395">
    <property type="entry name" value="GP_PDE_dom"/>
</dbReference>
<proteinExistence type="predicted"/>
<dbReference type="GO" id="GO:0008081">
    <property type="term" value="F:phosphoric diester hydrolase activity"/>
    <property type="evidence" value="ECO:0007669"/>
    <property type="project" value="InterPro"/>
</dbReference>
<organism evidence="2">
    <name type="scientific">marine metagenome</name>
    <dbReference type="NCBI Taxonomy" id="408172"/>
    <lineage>
        <taxon>unclassified sequences</taxon>
        <taxon>metagenomes</taxon>
        <taxon>ecological metagenomes</taxon>
    </lineage>
</organism>